<proteinExistence type="predicted"/>
<dbReference type="PROSITE" id="PS50943">
    <property type="entry name" value="HTH_CROC1"/>
    <property type="match status" value="1"/>
</dbReference>
<dbReference type="RefSeq" id="WP_380856417.1">
    <property type="nucleotide sequence ID" value="NZ_JBHRXV010000001.1"/>
</dbReference>
<dbReference type="Proteomes" id="UP001595615">
    <property type="component" value="Unassembled WGS sequence"/>
</dbReference>
<evidence type="ECO:0000313" key="2">
    <source>
        <dbReference type="EMBL" id="MFC3711464.1"/>
    </source>
</evidence>
<reference evidence="3" key="1">
    <citation type="journal article" date="2019" name="Int. J. Syst. Evol. Microbiol.">
        <title>The Global Catalogue of Microorganisms (GCM) 10K type strain sequencing project: providing services to taxonomists for standard genome sequencing and annotation.</title>
        <authorList>
            <consortium name="The Broad Institute Genomics Platform"/>
            <consortium name="The Broad Institute Genome Sequencing Center for Infectious Disease"/>
            <person name="Wu L."/>
            <person name="Ma J."/>
        </authorList>
    </citation>
    <scope>NUCLEOTIDE SEQUENCE [LARGE SCALE GENOMIC DNA]</scope>
    <source>
        <strain evidence="3">KCTC 42644</strain>
    </source>
</reference>
<accession>A0ABV7X9Y5</accession>
<dbReference type="PANTHER" id="PTHR37301">
    <property type="entry name" value="DNA-BINDING PROTEIN-RELATED"/>
    <property type="match status" value="1"/>
</dbReference>
<organism evidence="2 3">
    <name type="scientific">Sphingoaurantiacus capsulatus</name>
    <dbReference type="NCBI Taxonomy" id="1771310"/>
    <lineage>
        <taxon>Bacteria</taxon>
        <taxon>Pseudomonadati</taxon>
        <taxon>Pseudomonadota</taxon>
        <taxon>Alphaproteobacteria</taxon>
        <taxon>Sphingomonadales</taxon>
        <taxon>Sphingosinicellaceae</taxon>
        <taxon>Sphingoaurantiacus</taxon>
    </lineage>
</organism>
<dbReference type="PANTHER" id="PTHR37301:SF1">
    <property type="entry name" value="DNA-BINDING PROTEIN"/>
    <property type="match status" value="1"/>
</dbReference>
<name>A0ABV7X9Y5_9SPHN</name>
<evidence type="ECO:0000259" key="1">
    <source>
        <dbReference type="PROSITE" id="PS50943"/>
    </source>
</evidence>
<dbReference type="InterPro" id="IPR010982">
    <property type="entry name" value="Lambda_DNA-bd_dom_sf"/>
</dbReference>
<dbReference type="InterPro" id="IPR001387">
    <property type="entry name" value="Cro/C1-type_HTH"/>
</dbReference>
<gene>
    <name evidence="2" type="ORF">ACFOMD_02710</name>
</gene>
<dbReference type="EMBL" id="JBHRXV010000001">
    <property type="protein sequence ID" value="MFC3711464.1"/>
    <property type="molecule type" value="Genomic_DNA"/>
</dbReference>
<dbReference type="SUPFAM" id="SSF47413">
    <property type="entry name" value="lambda repressor-like DNA-binding domains"/>
    <property type="match status" value="1"/>
</dbReference>
<keyword evidence="3" id="KW-1185">Reference proteome</keyword>
<feature type="domain" description="HTH cro/C1-type" evidence="1">
    <location>
        <begin position="7"/>
        <end position="62"/>
    </location>
</feature>
<sequence length="82" mass="8827">MRIAVTLDAMLAKRGVRANELARALDMTEANISLLRTGKARAVRFATLSAICAYLDCQPGDLLANVEGPDEEEPIADTNPRA</sequence>
<dbReference type="SMART" id="SM00530">
    <property type="entry name" value="HTH_XRE"/>
    <property type="match status" value="1"/>
</dbReference>
<dbReference type="CDD" id="cd00093">
    <property type="entry name" value="HTH_XRE"/>
    <property type="match status" value="1"/>
</dbReference>
<dbReference type="Pfam" id="PF13443">
    <property type="entry name" value="HTH_26"/>
    <property type="match status" value="1"/>
</dbReference>
<dbReference type="Gene3D" id="1.10.260.40">
    <property type="entry name" value="lambda repressor-like DNA-binding domains"/>
    <property type="match status" value="1"/>
</dbReference>
<evidence type="ECO:0000313" key="3">
    <source>
        <dbReference type="Proteomes" id="UP001595615"/>
    </source>
</evidence>
<protein>
    <submittedName>
        <fullName evidence="2">Helix-turn-helix domain-containing protein</fullName>
    </submittedName>
</protein>
<comment type="caution">
    <text evidence="2">The sequence shown here is derived from an EMBL/GenBank/DDBJ whole genome shotgun (WGS) entry which is preliminary data.</text>
</comment>